<reference evidence="2" key="2">
    <citation type="submission" date="2019-01" db="EMBL/GenBank/DDBJ databases">
        <authorList>
            <consortium name="NCBI Pathogen Detection Project"/>
        </authorList>
    </citation>
    <scope>NUCLEOTIDE SEQUENCE</scope>
    <source>
        <strain evidence="2">BCW_3452</strain>
    </source>
</reference>
<feature type="domain" description="MvaI/BcnI restriction endonuclease" evidence="1">
    <location>
        <begin position="41"/>
        <end position="266"/>
    </location>
</feature>
<sequence>MCILREMEIKHSVAIYCLLFITNHMNARNEHNPFEKVNKTITTLVEKPWILTRRGGSTGVGYTLESLLGIHENNFQQPDLYGVEIKASRSNSNSKISLVTASPKDVDGSIRCLFLNIRESKPDFNRFFATLSCRNPANIQGIFRFSLSVNRDKERLEVAVQNTDGTPTEYSGFYTFSELEQAVNKLESLCLIEADSKFVLQNEYFKFRHVKNYELESFDKFLNGIESGLVTLDIRMSMKFNESGGFYVRDHGCAFRCSKSSLKRVFKLREEFTL</sequence>
<dbReference type="AlphaFoldDB" id="A0A8H9K7C2"/>
<evidence type="ECO:0000259" key="1">
    <source>
        <dbReference type="Pfam" id="PF15515"/>
    </source>
</evidence>
<protein>
    <recommendedName>
        <fullName evidence="1">MvaI/BcnI restriction endonuclease domain-containing protein</fullName>
    </recommendedName>
</protein>
<proteinExistence type="predicted"/>
<reference evidence="2" key="1">
    <citation type="journal article" date="2018" name="Genome Biol.">
        <title>SKESA: strategic k-mer extension for scrupulous assemblies.</title>
        <authorList>
            <person name="Souvorov A."/>
            <person name="Agarwala R."/>
            <person name="Lipman D.J."/>
        </authorList>
    </citation>
    <scope>NUCLEOTIDE SEQUENCE</scope>
    <source>
        <strain evidence="2">BCW_3452</strain>
    </source>
</reference>
<dbReference type="InterPro" id="IPR043004">
    <property type="entry name" value="MvaI_BcnI_cat"/>
</dbReference>
<comment type="caution">
    <text evidence="2">The sequence shown here is derived from an EMBL/GenBank/DDBJ whole genome shotgun (WGS) entry which is preliminary data.</text>
</comment>
<dbReference type="Pfam" id="PF15515">
    <property type="entry name" value="MvaI_BcnI"/>
    <property type="match status" value="1"/>
</dbReference>
<dbReference type="InterPro" id="IPR029127">
    <property type="entry name" value="MvaI_BcnI"/>
</dbReference>
<evidence type="ECO:0000313" key="2">
    <source>
        <dbReference type="EMBL" id="HAS8538449.1"/>
    </source>
</evidence>
<dbReference type="InterPro" id="IPR043005">
    <property type="entry name" value="MvaI_BcnI_rec"/>
</dbReference>
<dbReference type="Gene3D" id="3.40.210.20">
    <property type="entry name" value="MvaI/BcnI restriction endonuclease, catalytic domain"/>
    <property type="match status" value="1"/>
</dbReference>
<dbReference type="EMBL" id="DACRBY010000001">
    <property type="protein sequence ID" value="HAS8538449.1"/>
    <property type="molecule type" value="Genomic_DNA"/>
</dbReference>
<accession>A0A8H9K7C2</accession>
<dbReference type="Proteomes" id="UP000863257">
    <property type="component" value="Unassembled WGS sequence"/>
</dbReference>
<dbReference type="Gene3D" id="3.30.70.3570">
    <property type="entry name" value="MvaI/BcnI restriction endonuclease, recognition domain"/>
    <property type="match status" value="1"/>
</dbReference>
<gene>
    <name evidence="2" type="ORF">I7730_01385</name>
</gene>
<name>A0A8H9K7C2_VIBVL</name>
<organism evidence="2">
    <name type="scientific">Vibrio vulnificus</name>
    <dbReference type="NCBI Taxonomy" id="672"/>
    <lineage>
        <taxon>Bacteria</taxon>
        <taxon>Pseudomonadati</taxon>
        <taxon>Pseudomonadota</taxon>
        <taxon>Gammaproteobacteria</taxon>
        <taxon>Vibrionales</taxon>
        <taxon>Vibrionaceae</taxon>
        <taxon>Vibrio</taxon>
    </lineage>
</organism>